<comment type="caution">
    <text evidence="5">The sequence shown here is derived from an EMBL/GenBank/DDBJ whole genome shotgun (WGS) entry which is preliminary data.</text>
</comment>
<comment type="similarity">
    <text evidence="3">Belongs to the glycosyl hydrolase 130 family.</text>
</comment>
<proteinExistence type="inferred from homology"/>
<dbReference type="SUPFAM" id="SSF75005">
    <property type="entry name" value="Arabinanase/levansucrase/invertase"/>
    <property type="match status" value="1"/>
</dbReference>
<sequence length="379" mass="41971">MKNTPNPNSTLKKLFLATLLLTISTVATAQQALPAWAFGPFIRPAGVNPVLSPDPKTTFPDPMSGKQVAWEAGDVFNPAAVKKDSSIYVLYRAEDQSGIGIGKRTSRLGMAESKDGLHMKRRSAPVLYPDKDSQKVFEWPGGCEDPRIAVTEDGTYVMLYTQWNRKVPRLAVATSKDLVHWTKHGPAFYKAYGGRFKDLASKSASIVTKLVNGRQVIVKVQGKYLMYWGERFMNIATSDDLVNWQPMLNEAGELKAVISPRKNYFDSDLTECGPPAIITDKGILVLYNGKNKAGEGRDERYTANTYAAGQVLFDLADPAKVIARLDKPFFVPTESFEKSGQYPAGTVFVEGLVYHRNKWFLYYGCADSRVAVAVYDPGD</sequence>
<evidence type="ECO:0000313" key="5">
    <source>
        <dbReference type="EMBL" id="TWI91563.1"/>
    </source>
</evidence>
<protein>
    <submittedName>
        <fullName evidence="5">Putative GH43/DUF377 family glycosyl hydrolase</fullName>
    </submittedName>
</protein>
<dbReference type="InterPro" id="IPR007184">
    <property type="entry name" value="Mannoside_phosphorylase"/>
</dbReference>
<dbReference type="OrthoDB" id="2534034at2"/>
<dbReference type="EMBL" id="VLLG01000002">
    <property type="protein sequence ID" value="TWI91563.1"/>
    <property type="molecule type" value="Genomic_DNA"/>
</dbReference>
<keyword evidence="1" id="KW-0328">Glycosyltransferase</keyword>
<dbReference type="Gene3D" id="2.115.10.20">
    <property type="entry name" value="Glycosyl hydrolase domain, family 43"/>
    <property type="match status" value="1"/>
</dbReference>
<evidence type="ECO:0000256" key="3">
    <source>
        <dbReference type="ARBA" id="ARBA00024356"/>
    </source>
</evidence>
<dbReference type="AlphaFoldDB" id="A0A562TDV4"/>
<feature type="signal peptide" evidence="4">
    <location>
        <begin position="1"/>
        <end position="29"/>
    </location>
</feature>
<dbReference type="PANTHER" id="PTHR34106:SF5">
    <property type="entry name" value="GLYCOSIDASE"/>
    <property type="match status" value="1"/>
</dbReference>
<dbReference type="GO" id="GO:0016757">
    <property type="term" value="F:glycosyltransferase activity"/>
    <property type="evidence" value="ECO:0007669"/>
    <property type="project" value="UniProtKB-KW"/>
</dbReference>
<dbReference type="Pfam" id="PF04041">
    <property type="entry name" value="Glyco_hydro_130"/>
    <property type="match status" value="1"/>
</dbReference>
<feature type="chain" id="PRO_5021797061" evidence="4">
    <location>
        <begin position="30"/>
        <end position="379"/>
    </location>
</feature>
<dbReference type="RefSeq" id="WP_145710709.1">
    <property type="nucleotide sequence ID" value="NZ_BAAAFY010000001.1"/>
</dbReference>
<keyword evidence="2" id="KW-0808">Transferase</keyword>
<accession>A0A562TDV4</accession>
<evidence type="ECO:0000256" key="1">
    <source>
        <dbReference type="ARBA" id="ARBA00022676"/>
    </source>
</evidence>
<dbReference type="InterPro" id="IPR023296">
    <property type="entry name" value="Glyco_hydro_beta-prop_sf"/>
</dbReference>
<keyword evidence="4" id="KW-0732">Signal</keyword>
<dbReference type="CDD" id="cd18610">
    <property type="entry name" value="GH130_BT3780-like"/>
    <property type="match status" value="1"/>
</dbReference>
<keyword evidence="5" id="KW-0378">Hydrolase</keyword>
<keyword evidence="6" id="KW-1185">Reference proteome</keyword>
<name>A0A562TDV4_CHIJA</name>
<dbReference type="PIRSF" id="PIRSF016202">
    <property type="entry name" value="PH1107"/>
    <property type="match status" value="1"/>
</dbReference>
<evidence type="ECO:0000256" key="2">
    <source>
        <dbReference type="ARBA" id="ARBA00022679"/>
    </source>
</evidence>
<dbReference type="GO" id="GO:0016787">
    <property type="term" value="F:hydrolase activity"/>
    <property type="evidence" value="ECO:0007669"/>
    <property type="project" value="UniProtKB-KW"/>
</dbReference>
<organism evidence="5 6">
    <name type="scientific">Chitinophaga japonensis</name>
    <name type="common">Flexibacter japonensis</name>
    <dbReference type="NCBI Taxonomy" id="104662"/>
    <lineage>
        <taxon>Bacteria</taxon>
        <taxon>Pseudomonadati</taxon>
        <taxon>Bacteroidota</taxon>
        <taxon>Chitinophagia</taxon>
        <taxon>Chitinophagales</taxon>
        <taxon>Chitinophagaceae</taxon>
        <taxon>Chitinophaga</taxon>
    </lineage>
</organism>
<reference evidence="5 6" key="1">
    <citation type="journal article" date="2013" name="Stand. Genomic Sci.">
        <title>Genomic Encyclopedia of Type Strains, Phase I: The one thousand microbial genomes (KMG-I) project.</title>
        <authorList>
            <person name="Kyrpides N.C."/>
            <person name="Woyke T."/>
            <person name="Eisen J.A."/>
            <person name="Garrity G."/>
            <person name="Lilburn T.G."/>
            <person name="Beck B.J."/>
            <person name="Whitman W.B."/>
            <person name="Hugenholtz P."/>
            <person name="Klenk H.P."/>
        </authorList>
    </citation>
    <scope>NUCLEOTIDE SEQUENCE [LARGE SCALE GENOMIC DNA]</scope>
    <source>
        <strain evidence="5 6">DSM 13484</strain>
    </source>
</reference>
<evidence type="ECO:0000313" key="6">
    <source>
        <dbReference type="Proteomes" id="UP000316778"/>
    </source>
</evidence>
<dbReference type="Proteomes" id="UP000316778">
    <property type="component" value="Unassembled WGS sequence"/>
</dbReference>
<evidence type="ECO:0000256" key="4">
    <source>
        <dbReference type="SAM" id="SignalP"/>
    </source>
</evidence>
<gene>
    <name evidence="5" type="ORF">LX66_0935</name>
</gene>
<dbReference type="PANTHER" id="PTHR34106">
    <property type="entry name" value="GLYCOSIDASE"/>
    <property type="match status" value="1"/>
</dbReference>